<evidence type="ECO:0000256" key="5">
    <source>
        <dbReference type="ARBA" id="ARBA00023274"/>
    </source>
</evidence>
<dbReference type="GO" id="GO:0070181">
    <property type="term" value="F:small ribosomal subunit rRNA binding"/>
    <property type="evidence" value="ECO:0007669"/>
    <property type="project" value="TreeGrafter"/>
</dbReference>
<evidence type="ECO:0000256" key="7">
    <source>
        <dbReference type="HAMAP-Rule" id="MF_00500"/>
    </source>
</evidence>
<evidence type="ECO:0000256" key="3">
    <source>
        <dbReference type="ARBA" id="ARBA00022884"/>
    </source>
</evidence>
<keyword evidence="3 7" id="KW-0694">RNA-binding</keyword>
<keyword evidence="5 7" id="KW-0687">Ribonucleoprotein</keyword>
<gene>
    <name evidence="7" type="primary">rpsT</name>
    <name evidence="8" type="ORF">ENX73_00200</name>
</gene>
<keyword evidence="2 7" id="KW-0699">rRNA-binding</keyword>
<dbReference type="GO" id="GO:0006412">
    <property type="term" value="P:translation"/>
    <property type="evidence" value="ECO:0007669"/>
    <property type="project" value="UniProtKB-UniRule"/>
</dbReference>
<dbReference type="Gene3D" id="1.20.58.110">
    <property type="entry name" value="Ribosomal protein S20"/>
    <property type="match status" value="1"/>
</dbReference>
<dbReference type="EMBL" id="DTPE01000009">
    <property type="protein sequence ID" value="HGE74533.1"/>
    <property type="molecule type" value="Genomic_DNA"/>
</dbReference>
<dbReference type="Pfam" id="PF01649">
    <property type="entry name" value="Ribosomal_S20p"/>
    <property type="match status" value="1"/>
</dbReference>
<protein>
    <recommendedName>
        <fullName evidence="6 7">Small ribosomal subunit protein bS20</fullName>
    </recommendedName>
</protein>
<evidence type="ECO:0000256" key="6">
    <source>
        <dbReference type="ARBA" id="ARBA00035136"/>
    </source>
</evidence>
<dbReference type="PANTHER" id="PTHR33398">
    <property type="entry name" value="30S RIBOSOMAL PROTEIN S20"/>
    <property type="match status" value="1"/>
</dbReference>
<evidence type="ECO:0000256" key="2">
    <source>
        <dbReference type="ARBA" id="ARBA00022730"/>
    </source>
</evidence>
<name>A0A7V3RD74_9BACT</name>
<dbReference type="InterPro" id="IPR002583">
    <property type="entry name" value="Ribosomal_bS20"/>
</dbReference>
<comment type="caution">
    <text evidence="8">The sequence shown here is derived from an EMBL/GenBank/DDBJ whole genome shotgun (WGS) entry which is preliminary data.</text>
</comment>
<sequence length="94" mass="10371">MANIKSAIKNARQAEKKHLLNQTKKSQFKTAVKKAVVAAQKGEDASKLISEAFSKIDKAAKTSAIHKNQAARRKSRLVKKIELLKNQKSASTQN</sequence>
<reference evidence="8" key="1">
    <citation type="journal article" date="2020" name="mSystems">
        <title>Genome- and Community-Level Interaction Insights into Carbon Utilization and Element Cycling Functions of Hydrothermarchaeota in Hydrothermal Sediment.</title>
        <authorList>
            <person name="Zhou Z."/>
            <person name="Liu Y."/>
            <person name="Xu W."/>
            <person name="Pan J."/>
            <person name="Luo Z.H."/>
            <person name="Li M."/>
        </authorList>
    </citation>
    <scope>NUCLEOTIDE SEQUENCE [LARGE SCALE GENOMIC DNA]</scope>
    <source>
        <strain evidence="8">SpSt-966</strain>
    </source>
</reference>
<keyword evidence="4 7" id="KW-0689">Ribosomal protein</keyword>
<dbReference type="NCBIfam" id="TIGR00029">
    <property type="entry name" value="S20"/>
    <property type="match status" value="1"/>
</dbReference>
<dbReference type="GO" id="GO:0003735">
    <property type="term" value="F:structural constituent of ribosome"/>
    <property type="evidence" value="ECO:0007669"/>
    <property type="project" value="InterPro"/>
</dbReference>
<dbReference type="AlphaFoldDB" id="A0A7V3RD74"/>
<dbReference type="SUPFAM" id="SSF46992">
    <property type="entry name" value="Ribosomal protein S20"/>
    <property type="match status" value="1"/>
</dbReference>
<dbReference type="PANTHER" id="PTHR33398:SF1">
    <property type="entry name" value="SMALL RIBOSOMAL SUBUNIT PROTEIN BS20C"/>
    <property type="match status" value="1"/>
</dbReference>
<evidence type="ECO:0000313" key="8">
    <source>
        <dbReference type="EMBL" id="HGE74533.1"/>
    </source>
</evidence>
<evidence type="ECO:0000256" key="1">
    <source>
        <dbReference type="ARBA" id="ARBA00007634"/>
    </source>
</evidence>
<evidence type="ECO:0000256" key="4">
    <source>
        <dbReference type="ARBA" id="ARBA00022980"/>
    </source>
</evidence>
<proteinExistence type="inferred from homology"/>
<dbReference type="GO" id="GO:0015935">
    <property type="term" value="C:small ribosomal subunit"/>
    <property type="evidence" value="ECO:0007669"/>
    <property type="project" value="TreeGrafter"/>
</dbReference>
<dbReference type="InterPro" id="IPR036510">
    <property type="entry name" value="Ribosomal_bS20_sf"/>
</dbReference>
<organism evidence="8">
    <name type="scientific">Mesoaciditoga lauensis</name>
    <dbReference type="NCBI Taxonomy" id="1495039"/>
    <lineage>
        <taxon>Bacteria</taxon>
        <taxon>Thermotogati</taxon>
        <taxon>Thermotogota</taxon>
        <taxon>Thermotogae</taxon>
        <taxon>Mesoaciditogales</taxon>
        <taxon>Mesoaciditogaceae</taxon>
        <taxon>Mesoaciditoga</taxon>
    </lineage>
</organism>
<comment type="function">
    <text evidence="7">Binds directly to 16S ribosomal RNA.</text>
</comment>
<accession>A0A7V3RD74</accession>
<dbReference type="HAMAP" id="MF_00500">
    <property type="entry name" value="Ribosomal_bS20"/>
    <property type="match status" value="1"/>
</dbReference>
<comment type="similarity">
    <text evidence="1 7">Belongs to the bacterial ribosomal protein bS20 family.</text>
</comment>